<proteinExistence type="inferred from homology"/>
<comment type="similarity">
    <text evidence="2">Belongs to the LarC family.</text>
</comment>
<protein>
    <recommendedName>
        <fullName evidence="2">Putative nickel insertion protein</fullName>
    </recommendedName>
</protein>
<keyword evidence="2" id="KW-0456">Lyase</keyword>
<dbReference type="GO" id="GO:0016829">
    <property type="term" value="F:lyase activity"/>
    <property type="evidence" value="ECO:0007669"/>
    <property type="project" value="UniProtKB-UniRule"/>
</dbReference>
<dbReference type="Proteomes" id="UP000427906">
    <property type="component" value="Chromosome"/>
</dbReference>
<dbReference type="PANTHER" id="PTHR36566">
    <property type="entry name" value="NICKEL INSERTION PROTEIN-RELATED"/>
    <property type="match status" value="1"/>
</dbReference>
<evidence type="ECO:0000313" key="4">
    <source>
        <dbReference type="Proteomes" id="UP000427906"/>
    </source>
</evidence>
<organism evidence="3 4">
    <name type="scientific">Desulfosarcina alkanivorans</name>
    <dbReference type="NCBI Taxonomy" id="571177"/>
    <lineage>
        <taxon>Bacteria</taxon>
        <taxon>Pseudomonadati</taxon>
        <taxon>Thermodesulfobacteriota</taxon>
        <taxon>Desulfobacteria</taxon>
        <taxon>Desulfobacterales</taxon>
        <taxon>Desulfosarcinaceae</taxon>
        <taxon>Desulfosarcina</taxon>
    </lineage>
</organism>
<dbReference type="Pfam" id="PF01969">
    <property type="entry name" value="Ni_insertion"/>
    <property type="match status" value="1"/>
</dbReference>
<dbReference type="InterPro" id="IPR002822">
    <property type="entry name" value="Ni_insertion"/>
</dbReference>
<evidence type="ECO:0000256" key="1">
    <source>
        <dbReference type="ARBA" id="ARBA00022596"/>
    </source>
</evidence>
<reference evidence="3 4" key="1">
    <citation type="submission" date="2019-11" db="EMBL/GenBank/DDBJ databases">
        <title>Comparative genomics of hydrocarbon-degrading Desulfosarcina strains.</title>
        <authorList>
            <person name="Watanabe M."/>
            <person name="Kojima H."/>
            <person name="Fukui M."/>
        </authorList>
    </citation>
    <scope>NUCLEOTIDE SEQUENCE [LARGE SCALE GENOMIC DNA]</scope>
    <source>
        <strain evidence="3 4">PL12</strain>
    </source>
</reference>
<sequence length="399" mass="43065">MMHAHFDCFSGISGDMVLGAFVDMGMPSQWLSEKIQGLAIGNVEIVAEDVKRNAIGAKQITVIEKDPSPARNYGDIVKLIENGSLDHKVKRLAVSIFGRIADAEARIHRCEKEHVHFHEVGAVDSIVDIVGAALCLDYFNIESVSASPLPLGSGFVDCAHGKLPVPAPATLEILKGLPVYGGSSDGEMVTPTGAGIIASLSATFGPAPPMEIAHIGYGSGKRDGQDGPNLLRVFLGEKTESQDQRGRADVCLVETNIDDMNPEIFGYLMERLFATGALDVSYMPIMMKKNRPGTKVEVMCLPGKQDAISRCLLNETTTIGVRCHMACRHTLKRSIATVTTGYGDIQVKCTTAPDGRKRYAPEYEDCRKVALEKDAPLKAIYDAVVHAVQDGPVSVKRDE</sequence>
<dbReference type="HAMAP" id="MF_01074">
    <property type="entry name" value="LarC"/>
    <property type="match status" value="1"/>
</dbReference>
<dbReference type="RefSeq" id="WP_231716386.1">
    <property type="nucleotide sequence ID" value="NZ_AP021874.1"/>
</dbReference>
<dbReference type="PANTHER" id="PTHR36566:SF1">
    <property type="entry name" value="PYRIDINIUM-3,5-BISTHIOCARBOXYLIC ACID MONONUCLEOTIDE NICKEL INSERTION PROTEIN"/>
    <property type="match status" value="1"/>
</dbReference>
<dbReference type="Gene3D" id="3.10.20.300">
    <property type="entry name" value="mk0293 like domain"/>
    <property type="match status" value="1"/>
</dbReference>
<keyword evidence="4" id="KW-1185">Reference proteome</keyword>
<dbReference type="GO" id="GO:0016151">
    <property type="term" value="F:nickel cation binding"/>
    <property type="evidence" value="ECO:0007669"/>
    <property type="project" value="UniProtKB-UniRule"/>
</dbReference>
<evidence type="ECO:0000256" key="2">
    <source>
        <dbReference type="HAMAP-Rule" id="MF_01074"/>
    </source>
</evidence>
<dbReference type="EMBL" id="AP021874">
    <property type="protein sequence ID" value="BBO67230.1"/>
    <property type="molecule type" value="Genomic_DNA"/>
</dbReference>
<dbReference type="AlphaFoldDB" id="A0A5K7YGJ3"/>
<name>A0A5K7YGJ3_9BACT</name>
<dbReference type="KEGG" id="dalk:DSCA_11600"/>
<gene>
    <name evidence="3" type="ORF">DSCA_11600</name>
</gene>
<evidence type="ECO:0000313" key="3">
    <source>
        <dbReference type="EMBL" id="BBO67230.1"/>
    </source>
</evidence>
<dbReference type="NCBIfam" id="TIGR00299">
    <property type="entry name" value="nickel pincer cofactor biosynthesis protein LarC"/>
    <property type="match status" value="1"/>
</dbReference>
<accession>A0A5K7YGJ3</accession>
<dbReference type="Gene3D" id="3.30.70.1380">
    <property type="entry name" value="Transcriptional regulatory protein pf0864 domain like"/>
    <property type="match status" value="1"/>
</dbReference>
<keyword evidence="1 2" id="KW-0533">Nickel</keyword>